<evidence type="ECO:0000259" key="9">
    <source>
        <dbReference type="PROSITE" id="PS50850"/>
    </source>
</evidence>
<evidence type="ECO:0000256" key="1">
    <source>
        <dbReference type="ARBA" id="ARBA00004141"/>
    </source>
</evidence>
<feature type="domain" description="Major facilitator superfamily (MFS) profile" evidence="9">
    <location>
        <begin position="227"/>
        <end position="675"/>
    </location>
</feature>
<evidence type="ECO:0000313" key="11">
    <source>
        <dbReference type="Proteomes" id="UP001240678"/>
    </source>
</evidence>
<dbReference type="InterPro" id="IPR005829">
    <property type="entry name" value="Sugar_transporter_CS"/>
</dbReference>
<feature type="transmembrane region" description="Helical" evidence="8">
    <location>
        <begin position="272"/>
        <end position="289"/>
    </location>
</feature>
<dbReference type="FunFam" id="1.20.1250.20:FF:000061">
    <property type="entry name" value="MFS sugar transporter"/>
    <property type="match status" value="1"/>
</dbReference>
<dbReference type="PROSITE" id="PS00216">
    <property type="entry name" value="SUGAR_TRANSPORT_1"/>
    <property type="match status" value="1"/>
</dbReference>
<feature type="transmembrane region" description="Helical" evidence="8">
    <location>
        <begin position="549"/>
        <end position="567"/>
    </location>
</feature>
<evidence type="ECO:0000313" key="10">
    <source>
        <dbReference type="EMBL" id="KAK1518705.1"/>
    </source>
</evidence>
<dbReference type="InterPro" id="IPR050360">
    <property type="entry name" value="MFS_Sugar_Transporters"/>
</dbReference>
<comment type="subcellular location">
    <subcellularLocation>
        <location evidence="1">Membrane</location>
        <topology evidence="1">Multi-pass membrane protein</topology>
    </subcellularLocation>
</comment>
<dbReference type="RefSeq" id="XP_060309509.1">
    <property type="nucleotide sequence ID" value="XM_060459678.1"/>
</dbReference>
<dbReference type="Gene3D" id="1.20.1250.20">
    <property type="entry name" value="MFS general substrate transporter like domains"/>
    <property type="match status" value="1"/>
</dbReference>
<evidence type="ECO:0000256" key="3">
    <source>
        <dbReference type="ARBA" id="ARBA00022448"/>
    </source>
</evidence>
<feature type="non-terminal residue" evidence="10">
    <location>
        <position position="1"/>
    </location>
</feature>
<comment type="similarity">
    <text evidence="2">Belongs to the major facilitator superfamily. Sugar transporter (TC 2.A.1.1) family.</text>
</comment>
<feature type="region of interest" description="Disordered" evidence="7">
    <location>
        <begin position="740"/>
        <end position="762"/>
    </location>
</feature>
<dbReference type="InterPro" id="IPR020846">
    <property type="entry name" value="MFS_dom"/>
</dbReference>
<reference evidence="10 11" key="1">
    <citation type="submission" date="2016-10" db="EMBL/GenBank/DDBJ databases">
        <title>The genome sequence of Colletotrichum fioriniae PJ7.</title>
        <authorList>
            <person name="Baroncelli R."/>
        </authorList>
    </citation>
    <scope>NUCLEOTIDE SEQUENCE [LARGE SCALE GENOMIC DNA]</scope>
    <source>
        <strain evidence="10 11">IMI 309622</strain>
    </source>
</reference>
<keyword evidence="6 8" id="KW-0472">Membrane</keyword>
<evidence type="ECO:0000256" key="8">
    <source>
        <dbReference type="SAM" id="Phobius"/>
    </source>
</evidence>
<dbReference type="AlphaFoldDB" id="A0AAI9YP82"/>
<dbReference type="PRINTS" id="PR00171">
    <property type="entry name" value="SUGRTRNSPORT"/>
</dbReference>
<dbReference type="PANTHER" id="PTHR48022:SF26">
    <property type="entry name" value="MAJOR FACILITATOR SUPERFAMILY (MFS) PROFILE DOMAIN-CONTAINING PROTEIN-RELATED"/>
    <property type="match status" value="1"/>
</dbReference>
<dbReference type="GO" id="GO:0005351">
    <property type="term" value="F:carbohydrate:proton symporter activity"/>
    <property type="evidence" value="ECO:0007669"/>
    <property type="project" value="TreeGrafter"/>
</dbReference>
<dbReference type="NCBIfam" id="TIGR00879">
    <property type="entry name" value="SP"/>
    <property type="match status" value="1"/>
</dbReference>
<feature type="transmembrane region" description="Helical" evidence="8">
    <location>
        <begin position="588"/>
        <end position="609"/>
    </location>
</feature>
<name>A0AAI9YP82_9PEZI</name>
<sequence length="762" mass="85243">YVLAALTAEARKPRIDGIKLRLQRWPRHASPVSEPRMESPPSDVIAAPLPTSNVNVNSAPSRLALPTFQVITVARTQPAGLNPETLNIPAPNCGQWTTDLESVSDALGLTDSPPSIHPFPSFESARPNQRRYQRAAIAPWDQPWVLTLVFRFAAAEAACSTLAATVRRLSHHRPIRQSLPHRLATSTLGITTILTNRRQHITGSISHTEPFIMGWFGLKGGWLTFWVTIACATDMTLFGYDQGVFGGVIVTDDFLQTMGIVGNDKLQSTVTAIYDIGCFLGAISTIWIGERLGRKNTILVGTTIMSIGAILQTAAFGLPQMFVGRVVAGIGNGINTSTAPVWQGETSKASWRGKLIVIEMIMNIFGFSLSNWVTFGFSYLTGSISWRVPLAFQFFFIFILYGTVPWLPESPRWLMAQGRVAEAEQILADLEDMPVDDAYIQTQSKDIQWAINYERENTVPWSDLLRGRTGESSGTSTIRRIFLGCGTQAMQQFSGINVTSYYLPLVLINSVGLDNKLARLLAACNSVSYFLFSLIGIPNVERWGRRKMMMYGAFGQFMCYAVITICIRYNEMAGLAPETQSQWAKASIAFFFLYYVFFGICWQGVPWLYPTEINSLSMRTKGAALGTATNWIVNFMVVEITPPGISSLGWQFYIIWTVFNFSFIPIVYLFYPETADRSLEDVDRFFADNHDIFVFRDKDATSSKRPMKYIAQEEEAITKRNSRGGVPGAEEEDMLRRRGAVEKMKKGREDEELAFGEHKERR</sequence>
<evidence type="ECO:0000256" key="5">
    <source>
        <dbReference type="ARBA" id="ARBA00022989"/>
    </source>
</evidence>
<comment type="caution">
    <text evidence="10">The sequence shown here is derived from an EMBL/GenBank/DDBJ whole genome shotgun (WGS) entry which is preliminary data.</text>
</comment>
<dbReference type="Pfam" id="PF00083">
    <property type="entry name" value="Sugar_tr"/>
    <property type="match status" value="1"/>
</dbReference>
<feature type="transmembrane region" description="Helical" evidence="8">
    <location>
        <begin position="517"/>
        <end position="537"/>
    </location>
</feature>
<evidence type="ECO:0000256" key="4">
    <source>
        <dbReference type="ARBA" id="ARBA00022692"/>
    </source>
</evidence>
<keyword evidence="5 8" id="KW-1133">Transmembrane helix</keyword>
<dbReference type="Proteomes" id="UP001240678">
    <property type="component" value="Unassembled WGS sequence"/>
</dbReference>
<dbReference type="InterPro" id="IPR005828">
    <property type="entry name" value="MFS_sugar_transport-like"/>
</dbReference>
<dbReference type="PANTHER" id="PTHR48022">
    <property type="entry name" value="PLASTIDIC GLUCOSE TRANSPORTER 4"/>
    <property type="match status" value="1"/>
</dbReference>
<dbReference type="SUPFAM" id="SSF103473">
    <property type="entry name" value="MFS general substrate transporter"/>
    <property type="match status" value="1"/>
</dbReference>
<keyword evidence="4 8" id="KW-0812">Transmembrane</keyword>
<dbReference type="GO" id="GO:0016020">
    <property type="term" value="C:membrane"/>
    <property type="evidence" value="ECO:0007669"/>
    <property type="project" value="UniProtKB-SubCell"/>
</dbReference>
<feature type="transmembrane region" description="Helical" evidence="8">
    <location>
        <begin position="296"/>
        <end position="316"/>
    </location>
</feature>
<dbReference type="EMBL" id="MOOE01000013">
    <property type="protein sequence ID" value="KAK1518705.1"/>
    <property type="molecule type" value="Genomic_DNA"/>
</dbReference>
<organism evidence="10 11">
    <name type="scientific">Colletotrichum costaricense</name>
    <dbReference type="NCBI Taxonomy" id="1209916"/>
    <lineage>
        <taxon>Eukaryota</taxon>
        <taxon>Fungi</taxon>
        <taxon>Dikarya</taxon>
        <taxon>Ascomycota</taxon>
        <taxon>Pezizomycotina</taxon>
        <taxon>Sordariomycetes</taxon>
        <taxon>Hypocreomycetidae</taxon>
        <taxon>Glomerellales</taxon>
        <taxon>Glomerellaceae</taxon>
        <taxon>Colletotrichum</taxon>
        <taxon>Colletotrichum acutatum species complex</taxon>
    </lineage>
</organism>
<protein>
    <recommendedName>
        <fullName evidence="9">Major facilitator superfamily (MFS) profile domain-containing protein</fullName>
    </recommendedName>
</protein>
<dbReference type="InterPro" id="IPR036259">
    <property type="entry name" value="MFS_trans_sf"/>
</dbReference>
<dbReference type="InterPro" id="IPR003663">
    <property type="entry name" value="Sugar/inositol_transpt"/>
</dbReference>
<dbReference type="GeneID" id="85343225"/>
<keyword evidence="11" id="KW-1185">Reference proteome</keyword>
<proteinExistence type="inferred from homology"/>
<evidence type="ECO:0000256" key="2">
    <source>
        <dbReference type="ARBA" id="ARBA00010992"/>
    </source>
</evidence>
<evidence type="ECO:0000256" key="7">
    <source>
        <dbReference type="SAM" id="MobiDB-lite"/>
    </source>
</evidence>
<accession>A0AAI9YP82</accession>
<gene>
    <name evidence="10" type="ORF">CCOS01_11525</name>
</gene>
<feature type="transmembrane region" description="Helical" evidence="8">
    <location>
        <begin position="386"/>
        <end position="407"/>
    </location>
</feature>
<feature type="transmembrane region" description="Helical" evidence="8">
    <location>
        <begin position="355"/>
        <end position="380"/>
    </location>
</feature>
<keyword evidence="3" id="KW-0813">Transport</keyword>
<evidence type="ECO:0000256" key="6">
    <source>
        <dbReference type="ARBA" id="ARBA00023136"/>
    </source>
</evidence>
<dbReference type="PROSITE" id="PS50850">
    <property type="entry name" value="MFS"/>
    <property type="match status" value="1"/>
</dbReference>
<feature type="transmembrane region" description="Helical" evidence="8">
    <location>
        <begin position="650"/>
        <end position="671"/>
    </location>
</feature>